<organism evidence="3 4">
    <name type="scientific">Achromobacter mucicolens</name>
    <dbReference type="NCBI Taxonomy" id="1389922"/>
    <lineage>
        <taxon>Bacteria</taxon>
        <taxon>Pseudomonadati</taxon>
        <taxon>Pseudomonadota</taxon>
        <taxon>Betaproteobacteria</taxon>
        <taxon>Burkholderiales</taxon>
        <taxon>Alcaligenaceae</taxon>
        <taxon>Achromobacter</taxon>
    </lineage>
</organism>
<accession>A0ABM8LCZ4</accession>
<evidence type="ECO:0000313" key="4">
    <source>
        <dbReference type="Proteomes" id="UP000507140"/>
    </source>
</evidence>
<dbReference type="Proteomes" id="UP000507140">
    <property type="component" value="Unassembled WGS sequence"/>
</dbReference>
<dbReference type="PANTHER" id="PTHR14139:SF2">
    <property type="entry name" value="CALSYNTENIN-1"/>
    <property type="match status" value="1"/>
</dbReference>
<dbReference type="InterPro" id="IPR025592">
    <property type="entry name" value="DUF4347"/>
</dbReference>
<feature type="domain" description="DUF4347" evidence="2">
    <location>
        <begin position="134"/>
        <end position="297"/>
    </location>
</feature>
<dbReference type="Pfam" id="PF14252">
    <property type="entry name" value="DUF4347"/>
    <property type="match status" value="1"/>
</dbReference>
<protein>
    <recommendedName>
        <fullName evidence="2">DUF4347 domain-containing protein</fullName>
    </recommendedName>
</protein>
<dbReference type="InterPro" id="IPR015919">
    <property type="entry name" value="Cadherin-like_sf"/>
</dbReference>
<feature type="region of interest" description="Disordered" evidence="1">
    <location>
        <begin position="47"/>
        <end position="122"/>
    </location>
</feature>
<feature type="region of interest" description="Disordered" evidence="1">
    <location>
        <begin position="1"/>
        <end position="20"/>
    </location>
</feature>
<reference evidence="3 4" key="1">
    <citation type="submission" date="2020-04" db="EMBL/GenBank/DDBJ databases">
        <authorList>
            <person name="De Canck E."/>
        </authorList>
    </citation>
    <scope>NUCLEOTIDE SEQUENCE [LARGE SCALE GENOMIC DNA]</scope>
    <source>
        <strain evidence="3 4">LMG 3415</strain>
    </source>
</reference>
<dbReference type="EMBL" id="CADIKR010000002">
    <property type="protein sequence ID" value="CAB3860298.1"/>
    <property type="molecule type" value="Genomic_DNA"/>
</dbReference>
<proteinExistence type="predicted"/>
<evidence type="ECO:0000259" key="2">
    <source>
        <dbReference type="Pfam" id="PF14252"/>
    </source>
</evidence>
<feature type="compositionally biased region" description="Low complexity" evidence="1">
    <location>
        <begin position="93"/>
        <end position="122"/>
    </location>
</feature>
<dbReference type="InterPro" id="IPR013783">
    <property type="entry name" value="Ig-like_fold"/>
</dbReference>
<evidence type="ECO:0000256" key="1">
    <source>
        <dbReference type="SAM" id="MobiDB-lite"/>
    </source>
</evidence>
<dbReference type="SUPFAM" id="SSF49313">
    <property type="entry name" value="Cadherin-like"/>
    <property type="match status" value="1"/>
</dbReference>
<dbReference type="PANTHER" id="PTHR14139">
    <property type="entry name" value="CALSYNTENIN"/>
    <property type="match status" value="1"/>
</dbReference>
<evidence type="ECO:0000313" key="3">
    <source>
        <dbReference type="EMBL" id="CAB3860298.1"/>
    </source>
</evidence>
<sequence>MKKVKQWLAGSLNGANRPRPAVAASPLLMALEPRIVYDASVAALSAQPHQADPAPEIHRAGEPQADAPSQANATPPAVSAGQPRASDTPPPAAAQAQSAGRQTAQDGTQTADRQQQDQQAAADGIAVSNLQSQVVFIDPSVEKYQTLIDGLAPGTQYVVLDARSDGFAQIAQYLQSHPGVDAISLISHGSNGAIQAGSTWLTASSLATHSADLARIGAAMNPGGDFLIYGCDIAQQADGQALVRQIADLSHLDVAASTDATGAATRGGDWTLEYHAGDVQATLNASPIALAQYGGLLAVTTETYDTAASNNFSAVGQSQFTLNGITYTFDRATNSFAYNDSNSPNGPTDITDGPTDGVLMLNADGASVMRSVTISLANGHTFSLQGFDLSSFNGDLYIQANYKDGSHSALIQLATATVGGFVGTVSNQNQLGSAFDNIVSFSLIDQNDTGAFEPSLDNLAYIEVGAFVTTSPGNAAWSSANNGVGGTAVAIDPGLTLSGTSTAISATVRITNFVVGDQLGFTAQNGISGSYNASVGELRLTGTASLAQWQAALRSVTFSSTMASPSLSDTTRSIAFSFSDGQNDSDVATRNITITETPQTPLVSDGSPANTNYVAGSAGIVVNSTISVSDADSLKLPAGTVTISAGYIAGDTLSFNNSSVSLYGDIIGSYDSATRTLSLTSVSDNATVAQWQNALRAVTFSAGASTSAGLRDITFSVRDSASTSALLHHSVQVETPLAVVPGAGSAAFTSGDNTISTPVAVDAGLTLSGGNSATLASATVAITGNFQVNHDELVFIGNPATSGDISGVYDSGTGVLTLTSAGGASLAQWQTALRSIRFTNDLVVPSSATRTVSFQISDGTQTSAVAARSVTVTATDQTPLLGNSGNTAHFVSGDNSASTPIVVNSAITVSDADGGPLQQAVVTISGNYQPTDELRYINNNAALYGNIFATYVNGVLTLTSSGRTATLAQWQNALQAITFTSTAVVPSTATRTVSFSVSDGTKISAAAQTAITVTASTQTPILSGSAGSVTFTQGDNAPGSAIVIDAGIMVSDLDSATLTQANVVIASGYDSNGDTLLFTNDGATMGNITGSYSSGVLVLTSSNGSATLAQWQSALRSIRFTDIAAVPSTTQRTINFVITDGFKVSASIQRMIDVQRVDQSPVLTNSGGSSTFTSADNAPSTPVVIDASLTLSDPDTPTMVSATVRITGNYQMGEDVLAMGSGSFGDIQATFDAATGTLTLTSAGGSTTAQWQAALRSVTYAATSAVPQTFNRTISFSVNDGAKSSGISDKAIIVIATHQTPVLGSSGDSVTYLPGQSGKIIDSGLTLTDRNVAGASLVALTLEARITSGLQQGDILNFDLPLSTLTNGMTVTYDAAVGKLTIASTGGTLAQWQSLLADIHFSAAASAPLGARTVEFTISDGVKTSAPLSYTVDVISSAPALSSPSTGPVSFVAGDNTSSSPVVIDGGLLLASPLGNVVDSAVVAITGNLHSAEDVLSFVNNGLTMGDITGSYNVLTGVLTLNSASGTATLAQWQAALRSITYADTRVSPNTATRTISFSVNAGPQFSNVLTRAITVTATDQTPLISSGSTGAASFVAGDNTASTPVTVDSGIALSDLDNATLASATVQIGAGFHASQDVLAFANDGVTMGNIVAAYDAVNGTLTLTSAGGTATLAQWQAALRAVTYRNTAVTPDTVTRTIGFAVNDGIKRSTALTRDVTVTATDQTPVISSGSTGSASFVSGNNTASTPVTVDGGIALSDLDNATLASATVQIGAGFHAGQDVLGFANDGLTMGNIAATYDAAHGTLMLNSAGGTATLAQWQAALRAVTYLNTAITPDTANRSIGFAVSDGAKASAIHTRDVTVTATDQAPLIASGSTGAASFVSGNNTASTPVTVDGGITLSDLDNATLASATVQIGAGFHAGQDVLGFANDSLTMGNIVAAYDGVNGTLTLTSAGGSATLAQWQAALRAVTYTNAAITPDTAPRSVSFAVNDGVKSSATLTRDVTVTATGQTPVISSGSTGATPFISGDNMASTPVAIDTGIALSDADNATLASATVQIGAGFVASEDLLGLNNDGLTMGNIAATYDAAHGTLTLTSAGGTATLAQWQAALRAVTYTNTAITPDAATRSIGIAVNDGAQASAVFSRDVAITAVRQTPHLSDDGASPVYTASQDASPVAVGTGITLTDRNATPPTTATVSFSGTFDPQRDVLGFAATAQTGDIVASYDPASGVLTLRSVNGAATVAQWQAALAAVTYRDSQAESTDGTRTLLFTVANGDKTSAALQRTLHIEGVPASSQVGVPILPQPQQNVDTALRDDNSETSERYLNPAQSPAIETGVFELPTGRVGDASTPFYTLVAQEGRNPGMAPSPVGVPKIERVAGDFRYIPPELDFTSRVQALPSVDIPQRYVAGVAFSVVVKMPFVMDAQAMRADLHSITTARLPGGAPLPAWLHYDADSGELTGTPPAGVDQLRIVLQAGGFSREFVLHFEARDNQPAAPVRPGASEPRAALPAAKDSLAAQFANAMAALHISHNDAAPSAAPHTATEHRS</sequence>
<comment type="caution">
    <text evidence="3">The sequence shown here is derived from an EMBL/GenBank/DDBJ whole genome shotgun (WGS) entry which is preliminary data.</text>
</comment>
<keyword evidence="4" id="KW-1185">Reference proteome</keyword>
<gene>
    <name evidence="3" type="ORF">LMG3415_02409</name>
</gene>
<dbReference type="Gene3D" id="2.60.40.10">
    <property type="entry name" value="Immunoglobulins"/>
    <property type="match status" value="1"/>
</dbReference>
<dbReference type="RefSeq" id="WP_180098703.1">
    <property type="nucleotide sequence ID" value="NZ_CADIKR010000002.1"/>
</dbReference>
<name>A0ABM8LCZ4_9BURK</name>